<dbReference type="EMBL" id="JACGWN010000005">
    <property type="protein sequence ID" value="KAL0449071.1"/>
    <property type="molecule type" value="Genomic_DNA"/>
</dbReference>
<comment type="caution">
    <text evidence="2">The sequence shown here is derived from an EMBL/GenBank/DDBJ whole genome shotgun (WGS) entry which is preliminary data.</text>
</comment>
<reference evidence="2" key="2">
    <citation type="journal article" date="2024" name="Plant">
        <title>Genomic evolution and insights into agronomic trait innovations of Sesamum species.</title>
        <authorList>
            <person name="Miao H."/>
            <person name="Wang L."/>
            <person name="Qu L."/>
            <person name="Liu H."/>
            <person name="Sun Y."/>
            <person name="Le M."/>
            <person name="Wang Q."/>
            <person name="Wei S."/>
            <person name="Zheng Y."/>
            <person name="Lin W."/>
            <person name="Duan Y."/>
            <person name="Cao H."/>
            <person name="Xiong S."/>
            <person name="Wang X."/>
            <person name="Wei L."/>
            <person name="Li C."/>
            <person name="Ma Q."/>
            <person name="Ju M."/>
            <person name="Zhao R."/>
            <person name="Li G."/>
            <person name="Mu C."/>
            <person name="Tian Q."/>
            <person name="Mei H."/>
            <person name="Zhang T."/>
            <person name="Gao T."/>
            <person name="Zhang H."/>
        </authorList>
    </citation>
    <scope>NUCLEOTIDE SEQUENCE</scope>
    <source>
        <strain evidence="2">KEN1</strain>
    </source>
</reference>
<feature type="region of interest" description="Disordered" evidence="1">
    <location>
        <begin position="78"/>
        <end position="100"/>
    </location>
</feature>
<evidence type="ECO:0000256" key="1">
    <source>
        <dbReference type="SAM" id="MobiDB-lite"/>
    </source>
</evidence>
<sequence length="132" mass="15111">MKEDVREQVINCLRKNKDIFAWTPQDLEGIDLGVITHHLNLNPTIRPIKQKKRHFGPEKDKIIQGEDLSIGRFHIRMRTPKPDGRITGVPPDNARPGRPQKGQLYHLGRHVLLRSHAILVEKCRSHLSKVGG</sequence>
<accession>A0AAW2X808</accession>
<dbReference type="AlphaFoldDB" id="A0AAW2X808"/>
<reference evidence="2" key="1">
    <citation type="submission" date="2020-06" db="EMBL/GenBank/DDBJ databases">
        <authorList>
            <person name="Li T."/>
            <person name="Hu X."/>
            <person name="Zhang T."/>
            <person name="Song X."/>
            <person name="Zhang H."/>
            <person name="Dai N."/>
            <person name="Sheng W."/>
            <person name="Hou X."/>
            <person name="Wei L."/>
        </authorList>
    </citation>
    <scope>NUCLEOTIDE SEQUENCE</scope>
    <source>
        <strain evidence="2">KEN1</strain>
        <tissue evidence="2">Leaf</tissue>
    </source>
</reference>
<gene>
    <name evidence="2" type="ORF">Slati_1463500</name>
</gene>
<organism evidence="2">
    <name type="scientific">Sesamum latifolium</name>
    <dbReference type="NCBI Taxonomy" id="2727402"/>
    <lineage>
        <taxon>Eukaryota</taxon>
        <taxon>Viridiplantae</taxon>
        <taxon>Streptophyta</taxon>
        <taxon>Embryophyta</taxon>
        <taxon>Tracheophyta</taxon>
        <taxon>Spermatophyta</taxon>
        <taxon>Magnoliopsida</taxon>
        <taxon>eudicotyledons</taxon>
        <taxon>Gunneridae</taxon>
        <taxon>Pentapetalae</taxon>
        <taxon>asterids</taxon>
        <taxon>lamiids</taxon>
        <taxon>Lamiales</taxon>
        <taxon>Pedaliaceae</taxon>
        <taxon>Sesamum</taxon>
    </lineage>
</organism>
<proteinExistence type="predicted"/>
<evidence type="ECO:0000313" key="2">
    <source>
        <dbReference type="EMBL" id="KAL0449071.1"/>
    </source>
</evidence>
<protein>
    <recommendedName>
        <fullName evidence="3">Reverse transcriptase domain-containing protein</fullName>
    </recommendedName>
</protein>
<evidence type="ECO:0008006" key="3">
    <source>
        <dbReference type="Google" id="ProtNLM"/>
    </source>
</evidence>
<name>A0AAW2X808_9LAMI</name>